<dbReference type="PANTHER" id="PTHR30269:SF37">
    <property type="entry name" value="MEMBRANE TRANSPORTER PROTEIN"/>
    <property type="match status" value="1"/>
</dbReference>
<evidence type="ECO:0000256" key="8">
    <source>
        <dbReference type="RuleBase" id="RU363041"/>
    </source>
</evidence>
<organism evidence="9 10">
    <name type="scientific">Thorsellia anophelis DSM 18579</name>
    <dbReference type="NCBI Taxonomy" id="1123402"/>
    <lineage>
        <taxon>Bacteria</taxon>
        <taxon>Pseudomonadati</taxon>
        <taxon>Pseudomonadota</taxon>
        <taxon>Gammaproteobacteria</taxon>
        <taxon>Enterobacterales</taxon>
        <taxon>Thorselliaceae</taxon>
        <taxon>Thorsellia</taxon>
    </lineage>
</organism>
<dbReference type="EMBL" id="FOHV01000006">
    <property type="protein sequence ID" value="SES97378.1"/>
    <property type="molecule type" value="Genomic_DNA"/>
</dbReference>
<evidence type="ECO:0000256" key="6">
    <source>
        <dbReference type="ARBA" id="ARBA00022989"/>
    </source>
</evidence>
<dbReference type="STRING" id="1123402.SAMN02583745_01046"/>
<evidence type="ECO:0000313" key="9">
    <source>
        <dbReference type="EMBL" id="SES97378.1"/>
    </source>
</evidence>
<keyword evidence="4 8" id="KW-1003">Cell membrane</keyword>
<dbReference type="Pfam" id="PF01925">
    <property type="entry name" value="TauE"/>
    <property type="match status" value="1"/>
</dbReference>
<dbReference type="Proteomes" id="UP000242642">
    <property type="component" value="Unassembled WGS sequence"/>
</dbReference>
<gene>
    <name evidence="9" type="ORF">SAMN02583745_01046</name>
</gene>
<evidence type="ECO:0000256" key="2">
    <source>
        <dbReference type="ARBA" id="ARBA00009142"/>
    </source>
</evidence>
<dbReference type="AlphaFoldDB" id="A0A1I0ASP5"/>
<protein>
    <recommendedName>
        <fullName evidence="8">Probable membrane transporter protein</fullName>
    </recommendedName>
</protein>
<dbReference type="InterPro" id="IPR052017">
    <property type="entry name" value="TSUP"/>
</dbReference>
<feature type="transmembrane region" description="Helical" evidence="8">
    <location>
        <begin position="196"/>
        <end position="215"/>
    </location>
</feature>
<feature type="transmembrane region" description="Helical" evidence="8">
    <location>
        <begin position="172"/>
        <end position="190"/>
    </location>
</feature>
<evidence type="ECO:0000313" key="10">
    <source>
        <dbReference type="Proteomes" id="UP000242642"/>
    </source>
</evidence>
<keyword evidence="7 8" id="KW-0472">Membrane</keyword>
<keyword evidence="3" id="KW-0813">Transport</keyword>
<feature type="transmembrane region" description="Helical" evidence="8">
    <location>
        <begin position="6"/>
        <end position="34"/>
    </location>
</feature>
<sequence>MNIADISIFLICVFIACFTQNLTGFAFGLIFLGLTSLFGSLDLLTAANVISILSLANAIPMLKTGKATLPKKPFFTCLSFSLIGVASGLWLLHFLSRDLEIYLKLLLGITILVASFLLIIQRNEPVKLGKLSTFGSFGFLSGILGGLFSTAGPPLVYLLYRQPLTLESIKRFLVLSFAANALLRTILVAIDGQLSLKILTLCAIAFPFVCLQTFLQRKYPIKWPIHRIKKIVFGLLLLTAASILIPNLLILVQHTNQ</sequence>
<evidence type="ECO:0000256" key="7">
    <source>
        <dbReference type="ARBA" id="ARBA00023136"/>
    </source>
</evidence>
<dbReference type="GO" id="GO:0005886">
    <property type="term" value="C:plasma membrane"/>
    <property type="evidence" value="ECO:0007669"/>
    <property type="project" value="UniProtKB-SubCell"/>
</dbReference>
<feature type="transmembrane region" description="Helical" evidence="8">
    <location>
        <begin position="140"/>
        <end position="160"/>
    </location>
</feature>
<evidence type="ECO:0000256" key="5">
    <source>
        <dbReference type="ARBA" id="ARBA00022692"/>
    </source>
</evidence>
<comment type="subcellular location">
    <subcellularLocation>
        <location evidence="1 8">Cell membrane</location>
        <topology evidence="1 8">Multi-pass membrane protein</topology>
    </subcellularLocation>
</comment>
<reference evidence="10" key="1">
    <citation type="submission" date="2016-10" db="EMBL/GenBank/DDBJ databases">
        <authorList>
            <person name="Varghese N."/>
            <person name="Submissions S."/>
        </authorList>
    </citation>
    <scope>NUCLEOTIDE SEQUENCE [LARGE SCALE GENOMIC DNA]</scope>
    <source>
        <strain evidence="10">DSM 18579</strain>
    </source>
</reference>
<feature type="transmembrane region" description="Helical" evidence="8">
    <location>
        <begin position="101"/>
        <end position="120"/>
    </location>
</feature>
<evidence type="ECO:0000256" key="3">
    <source>
        <dbReference type="ARBA" id="ARBA00022448"/>
    </source>
</evidence>
<feature type="transmembrane region" description="Helical" evidence="8">
    <location>
        <begin position="231"/>
        <end position="252"/>
    </location>
</feature>
<evidence type="ECO:0000256" key="1">
    <source>
        <dbReference type="ARBA" id="ARBA00004651"/>
    </source>
</evidence>
<dbReference type="RefSeq" id="WP_093318362.1">
    <property type="nucleotide sequence ID" value="NZ_FOHV01000006.1"/>
</dbReference>
<accession>A0A1I0ASP5</accession>
<dbReference type="PANTHER" id="PTHR30269">
    <property type="entry name" value="TRANSMEMBRANE PROTEIN YFCA"/>
    <property type="match status" value="1"/>
</dbReference>
<dbReference type="OrthoDB" id="7029178at2"/>
<dbReference type="InterPro" id="IPR002781">
    <property type="entry name" value="TM_pro_TauE-like"/>
</dbReference>
<name>A0A1I0ASP5_9GAMM</name>
<comment type="similarity">
    <text evidence="2 8">Belongs to the 4-toluene sulfonate uptake permease (TSUP) (TC 2.A.102) family.</text>
</comment>
<proteinExistence type="inferred from homology"/>
<keyword evidence="6 8" id="KW-1133">Transmembrane helix</keyword>
<keyword evidence="10" id="KW-1185">Reference proteome</keyword>
<keyword evidence="5 8" id="KW-0812">Transmembrane</keyword>
<feature type="transmembrane region" description="Helical" evidence="8">
    <location>
        <begin position="41"/>
        <end position="61"/>
    </location>
</feature>
<evidence type="ECO:0000256" key="4">
    <source>
        <dbReference type="ARBA" id="ARBA00022475"/>
    </source>
</evidence>
<feature type="transmembrane region" description="Helical" evidence="8">
    <location>
        <begin position="73"/>
        <end position="94"/>
    </location>
</feature>